<evidence type="ECO:0000313" key="3">
    <source>
        <dbReference type="Proteomes" id="UP000039865"/>
    </source>
</evidence>
<proteinExistence type="predicted"/>
<keyword evidence="3" id="KW-1185">Reference proteome</keyword>
<name>A0A077ZYB7_STYLE</name>
<evidence type="ECO:0000313" key="2">
    <source>
        <dbReference type="EMBL" id="CDW74906.1"/>
    </source>
</evidence>
<sequence length="483" mass="56479">MHKTSTNPMGVNQNSNSQLQFYSKKPKQLEVDRLVVYKKENQVKTQQILESFNNDYELLSDHIKIVKDQIKIRRPDVSRDITLDLNNTIVEETTANRYEKRIKIQKNHQSQLRNQSRNQTQQLVYTEYDDGDLQQNIDGNKSVDVIKSRPQNLLSGKIIQKNKGNFQSLVRTSNNKQTNLKYMLINNANSSNKNLNSQFSNQRELNQRSQINLLRTNDQNKIMKIPQIIPPLSLNQLSNTQIQLTNMKDNPSQNYQELSYKTQQVLQDTNMNATFSINQKHKSVNDQMSTTFSNNLPLASIHKQSTLQNPANQFNIIEKKDSQDSYETPPTQIDFTIRDQTNQKENTTGVAFGQVILGDSESYENDEFIEETILTKEKQSLQNQRSLRYQQDSIRYEDQKKDRFQQSNTSKFRDRLNLKEYALQQPDQNEVKTESQLESLQSNDIIKNYGLDNKEEDEEVQEEIDVEYDQEFDQYEDEGDSKD</sequence>
<dbReference type="EMBL" id="CCKQ01003763">
    <property type="protein sequence ID" value="CDW74906.1"/>
    <property type="molecule type" value="Genomic_DNA"/>
</dbReference>
<dbReference type="InParanoid" id="A0A077ZYB7"/>
<organism evidence="2 3">
    <name type="scientific">Stylonychia lemnae</name>
    <name type="common">Ciliate</name>
    <dbReference type="NCBI Taxonomy" id="5949"/>
    <lineage>
        <taxon>Eukaryota</taxon>
        <taxon>Sar</taxon>
        <taxon>Alveolata</taxon>
        <taxon>Ciliophora</taxon>
        <taxon>Intramacronucleata</taxon>
        <taxon>Spirotrichea</taxon>
        <taxon>Stichotrichia</taxon>
        <taxon>Sporadotrichida</taxon>
        <taxon>Oxytrichidae</taxon>
        <taxon>Stylonychinae</taxon>
        <taxon>Stylonychia</taxon>
    </lineage>
</organism>
<dbReference type="AlphaFoldDB" id="A0A077ZYB7"/>
<accession>A0A077ZYB7</accession>
<feature type="compositionally biased region" description="Acidic residues" evidence="1">
    <location>
        <begin position="454"/>
        <end position="483"/>
    </location>
</feature>
<evidence type="ECO:0000256" key="1">
    <source>
        <dbReference type="SAM" id="MobiDB-lite"/>
    </source>
</evidence>
<dbReference type="Proteomes" id="UP000039865">
    <property type="component" value="Unassembled WGS sequence"/>
</dbReference>
<reference evidence="2 3" key="1">
    <citation type="submission" date="2014-06" db="EMBL/GenBank/DDBJ databases">
        <authorList>
            <person name="Swart Estienne"/>
        </authorList>
    </citation>
    <scope>NUCLEOTIDE SEQUENCE [LARGE SCALE GENOMIC DNA]</scope>
    <source>
        <strain evidence="2 3">130c</strain>
    </source>
</reference>
<protein>
    <submittedName>
        <fullName evidence="2">Uncharacterized protein</fullName>
    </submittedName>
</protein>
<feature type="region of interest" description="Disordered" evidence="1">
    <location>
        <begin position="442"/>
        <end position="483"/>
    </location>
</feature>
<gene>
    <name evidence="2" type="primary">Contig4597.g4912</name>
    <name evidence="2" type="ORF">STYLEM_3890</name>
</gene>